<dbReference type="PANTHER" id="PTHR24269">
    <property type="entry name" value="KREMEN PROTEIN"/>
    <property type="match status" value="1"/>
</dbReference>
<dbReference type="Proteomes" id="UP001174691">
    <property type="component" value="Unassembled WGS sequence"/>
</dbReference>
<keyword evidence="4" id="KW-1133">Transmembrane helix</keyword>
<evidence type="ECO:0000313" key="10">
    <source>
        <dbReference type="Proteomes" id="UP001174691"/>
    </source>
</evidence>
<dbReference type="PROSITE" id="PS51212">
    <property type="entry name" value="WSC"/>
    <property type="match status" value="1"/>
</dbReference>
<protein>
    <recommendedName>
        <fullName evidence="8">WSC domain-containing protein</fullName>
    </recommendedName>
</protein>
<dbReference type="AlphaFoldDB" id="A0AA38RED3"/>
<keyword evidence="5" id="KW-0472">Membrane</keyword>
<evidence type="ECO:0000256" key="6">
    <source>
        <dbReference type="ARBA" id="ARBA00023180"/>
    </source>
</evidence>
<feature type="domain" description="WSC" evidence="8">
    <location>
        <begin position="45"/>
        <end position="139"/>
    </location>
</feature>
<keyword evidence="10" id="KW-1185">Reference proteome</keyword>
<evidence type="ECO:0000256" key="5">
    <source>
        <dbReference type="ARBA" id="ARBA00023136"/>
    </source>
</evidence>
<comment type="subcellular location">
    <subcellularLocation>
        <location evidence="1">Membrane</location>
        <topology evidence="1">Single-pass membrane protein</topology>
    </subcellularLocation>
</comment>
<organism evidence="9 10">
    <name type="scientific">Coniochaeta hoffmannii</name>
    <dbReference type="NCBI Taxonomy" id="91930"/>
    <lineage>
        <taxon>Eukaryota</taxon>
        <taxon>Fungi</taxon>
        <taxon>Dikarya</taxon>
        <taxon>Ascomycota</taxon>
        <taxon>Pezizomycotina</taxon>
        <taxon>Sordariomycetes</taxon>
        <taxon>Sordariomycetidae</taxon>
        <taxon>Coniochaetales</taxon>
        <taxon>Coniochaetaceae</taxon>
        <taxon>Coniochaeta</taxon>
    </lineage>
</organism>
<proteinExistence type="predicted"/>
<dbReference type="PANTHER" id="PTHR24269:SF16">
    <property type="entry name" value="PROTEIN SLG1"/>
    <property type="match status" value="1"/>
</dbReference>
<reference evidence="9" key="1">
    <citation type="submission" date="2022-07" db="EMBL/GenBank/DDBJ databases">
        <title>Fungi with potential for degradation of polypropylene.</title>
        <authorList>
            <person name="Gostincar C."/>
        </authorList>
    </citation>
    <scope>NUCLEOTIDE SEQUENCE</scope>
    <source>
        <strain evidence="9">EXF-13287</strain>
    </source>
</reference>
<name>A0AA38RED3_9PEZI</name>
<evidence type="ECO:0000256" key="7">
    <source>
        <dbReference type="SAM" id="MobiDB-lite"/>
    </source>
</evidence>
<feature type="region of interest" description="Disordered" evidence="7">
    <location>
        <begin position="1"/>
        <end position="20"/>
    </location>
</feature>
<keyword evidence="2" id="KW-0812">Transmembrane</keyword>
<dbReference type="EMBL" id="JANBVN010000106">
    <property type="protein sequence ID" value="KAJ9143931.1"/>
    <property type="molecule type" value="Genomic_DNA"/>
</dbReference>
<dbReference type="Pfam" id="PF01822">
    <property type="entry name" value="WSC"/>
    <property type="match status" value="1"/>
</dbReference>
<sequence length="269" mass="27259">MCPSSQASVASDQATGTSPEQASVSAASLTTFVTSSPSFHPATGGWSYAGCYRDDPNRSLKNYSVVAAVAAGMTNDECIGLCRAKNFSIAGTEDGFQCFCGDALLDSMLLDDTRCNMTCAGGGARFCGGPWALSLWSADGKVSRENGPQRQFTVPLPAPGSPDVSVHPGGIMLTVIPLTTALDIWPPPVPSAMASALPAGSSTMTGNATDGPLGASSGYPAPASDLAVAAGSPTEPGLFSGYTGGATPSPKLRYEGLAGRYRGAMPFIA</sequence>
<accession>A0AA38RED3</accession>
<gene>
    <name evidence="9" type="ORF">NKR19_g6665</name>
</gene>
<evidence type="ECO:0000313" key="9">
    <source>
        <dbReference type="EMBL" id="KAJ9143931.1"/>
    </source>
</evidence>
<dbReference type="SMART" id="SM00321">
    <property type="entry name" value="WSC"/>
    <property type="match status" value="1"/>
</dbReference>
<evidence type="ECO:0000256" key="3">
    <source>
        <dbReference type="ARBA" id="ARBA00022729"/>
    </source>
</evidence>
<dbReference type="InterPro" id="IPR051836">
    <property type="entry name" value="Kremen_rcpt"/>
</dbReference>
<dbReference type="InterPro" id="IPR002889">
    <property type="entry name" value="WSC_carb-bd"/>
</dbReference>
<evidence type="ECO:0000256" key="2">
    <source>
        <dbReference type="ARBA" id="ARBA00022692"/>
    </source>
</evidence>
<evidence type="ECO:0000256" key="4">
    <source>
        <dbReference type="ARBA" id="ARBA00022989"/>
    </source>
</evidence>
<keyword evidence="6" id="KW-0325">Glycoprotein</keyword>
<evidence type="ECO:0000259" key="8">
    <source>
        <dbReference type="PROSITE" id="PS51212"/>
    </source>
</evidence>
<evidence type="ECO:0000256" key="1">
    <source>
        <dbReference type="ARBA" id="ARBA00004167"/>
    </source>
</evidence>
<comment type="caution">
    <text evidence="9">The sequence shown here is derived from an EMBL/GenBank/DDBJ whole genome shotgun (WGS) entry which is preliminary data.</text>
</comment>
<keyword evidence="3" id="KW-0732">Signal</keyword>
<dbReference type="GO" id="GO:0005886">
    <property type="term" value="C:plasma membrane"/>
    <property type="evidence" value="ECO:0007669"/>
    <property type="project" value="TreeGrafter"/>
</dbReference>